<feature type="compositionally biased region" description="Polar residues" evidence="1">
    <location>
        <begin position="1"/>
        <end position="13"/>
    </location>
</feature>
<gene>
    <name evidence="2" type="ORF">O181_038739</name>
</gene>
<dbReference type="EMBL" id="AVOT02015048">
    <property type="protein sequence ID" value="MBW0499024.1"/>
    <property type="molecule type" value="Genomic_DNA"/>
</dbReference>
<evidence type="ECO:0000313" key="2">
    <source>
        <dbReference type="EMBL" id="MBW0499024.1"/>
    </source>
</evidence>
<dbReference type="Proteomes" id="UP000765509">
    <property type="component" value="Unassembled WGS sequence"/>
</dbReference>
<comment type="caution">
    <text evidence="2">The sequence shown here is derived from an EMBL/GenBank/DDBJ whole genome shotgun (WGS) entry which is preliminary data.</text>
</comment>
<feature type="compositionally biased region" description="Basic and acidic residues" evidence="1">
    <location>
        <begin position="16"/>
        <end position="26"/>
    </location>
</feature>
<dbReference type="AlphaFoldDB" id="A0A9Q3D8Y2"/>
<feature type="region of interest" description="Disordered" evidence="1">
    <location>
        <begin position="1"/>
        <end position="54"/>
    </location>
</feature>
<feature type="region of interest" description="Disordered" evidence="1">
    <location>
        <begin position="97"/>
        <end position="128"/>
    </location>
</feature>
<sequence>MTTRGRSQYSIQSDRGGLRSRFDPSKGKRKGKVPGGTESAQGSTISKRQVSDMPMISEPEFKIRIGNSNRDKSHLQGSNRHLYEPVQALLHGIQGQRLGNVATNPPRSDELLAYPEKTPSRGGNSEIL</sequence>
<proteinExistence type="predicted"/>
<accession>A0A9Q3D8Y2</accession>
<name>A0A9Q3D8Y2_9BASI</name>
<protein>
    <submittedName>
        <fullName evidence="2">Uncharacterized protein</fullName>
    </submittedName>
</protein>
<feature type="compositionally biased region" description="Polar residues" evidence="1">
    <location>
        <begin position="38"/>
        <end position="48"/>
    </location>
</feature>
<organism evidence="2 3">
    <name type="scientific">Austropuccinia psidii MF-1</name>
    <dbReference type="NCBI Taxonomy" id="1389203"/>
    <lineage>
        <taxon>Eukaryota</taxon>
        <taxon>Fungi</taxon>
        <taxon>Dikarya</taxon>
        <taxon>Basidiomycota</taxon>
        <taxon>Pucciniomycotina</taxon>
        <taxon>Pucciniomycetes</taxon>
        <taxon>Pucciniales</taxon>
        <taxon>Sphaerophragmiaceae</taxon>
        <taxon>Austropuccinia</taxon>
    </lineage>
</organism>
<keyword evidence="3" id="KW-1185">Reference proteome</keyword>
<evidence type="ECO:0000313" key="3">
    <source>
        <dbReference type="Proteomes" id="UP000765509"/>
    </source>
</evidence>
<reference evidence="2" key="1">
    <citation type="submission" date="2021-03" db="EMBL/GenBank/DDBJ databases">
        <title>Draft genome sequence of rust myrtle Austropuccinia psidii MF-1, a brazilian biotype.</title>
        <authorList>
            <person name="Quecine M.C."/>
            <person name="Pachon D.M.R."/>
            <person name="Bonatelli M.L."/>
            <person name="Correr F.H."/>
            <person name="Franceschini L.M."/>
            <person name="Leite T.F."/>
            <person name="Margarido G.R.A."/>
            <person name="Almeida C.A."/>
            <person name="Ferrarezi J.A."/>
            <person name="Labate C.A."/>
        </authorList>
    </citation>
    <scope>NUCLEOTIDE SEQUENCE</scope>
    <source>
        <strain evidence="2">MF-1</strain>
    </source>
</reference>
<evidence type="ECO:0000256" key="1">
    <source>
        <dbReference type="SAM" id="MobiDB-lite"/>
    </source>
</evidence>